<comment type="catalytic activity">
    <reaction evidence="8">
        <text>6-carboxy-5,6,7,8-tetrahydropterin + H(+) = 7-carboxy-7-carbaguanine + NH4(+)</text>
        <dbReference type="Rhea" id="RHEA:27974"/>
        <dbReference type="ChEBI" id="CHEBI:15378"/>
        <dbReference type="ChEBI" id="CHEBI:28938"/>
        <dbReference type="ChEBI" id="CHEBI:61032"/>
        <dbReference type="ChEBI" id="CHEBI:61036"/>
        <dbReference type="EC" id="4.3.99.3"/>
    </reaction>
</comment>
<dbReference type="InterPro" id="IPR007197">
    <property type="entry name" value="rSAM"/>
</dbReference>
<dbReference type="NCBIfam" id="TIGR04349">
    <property type="entry name" value="rSAM_QueE_gams"/>
    <property type="match status" value="1"/>
</dbReference>
<dbReference type="SFLD" id="SFLDS00029">
    <property type="entry name" value="Radical_SAM"/>
    <property type="match status" value="1"/>
</dbReference>
<dbReference type="InterPro" id="IPR027621">
    <property type="entry name" value="rSAM_QueE_gams"/>
</dbReference>
<dbReference type="InterPro" id="IPR024924">
    <property type="entry name" value="7-CO-7-deazaguanine_synth-like"/>
</dbReference>
<dbReference type="AlphaFoldDB" id="A0AAW8B2C7"/>
<comment type="cofactor">
    <cofactor evidence="8">
        <name>Mg(2+)</name>
        <dbReference type="ChEBI" id="CHEBI:18420"/>
    </cofactor>
</comment>
<dbReference type="PIRSF" id="PIRSF000370">
    <property type="entry name" value="QueE"/>
    <property type="match status" value="1"/>
</dbReference>
<keyword evidence="3 8" id="KW-0479">Metal-binding</keyword>
<dbReference type="Gene3D" id="3.20.20.70">
    <property type="entry name" value="Aldolase class I"/>
    <property type="match status" value="1"/>
</dbReference>
<dbReference type="GO" id="GO:1904047">
    <property type="term" value="F:S-adenosyl-L-methionine binding"/>
    <property type="evidence" value="ECO:0007669"/>
    <property type="project" value="UniProtKB-UniRule"/>
</dbReference>
<dbReference type="InterPro" id="IPR013785">
    <property type="entry name" value="Aldolase_TIM"/>
</dbReference>
<dbReference type="GO" id="GO:0008616">
    <property type="term" value="P:tRNA queuosine(34) biosynthetic process"/>
    <property type="evidence" value="ECO:0007669"/>
    <property type="project" value="UniProtKB-UniRule"/>
</dbReference>
<reference evidence="10" key="2">
    <citation type="submission" date="2023-08" db="EMBL/GenBank/DDBJ databases">
        <authorList>
            <person name="Luo J."/>
        </authorList>
    </citation>
    <scope>NUCLEOTIDE SEQUENCE</scope>
    <source>
        <strain evidence="10">DSM 25064</strain>
    </source>
</reference>
<dbReference type="HAMAP" id="MF_00917">
    <property type="entry name" value="QueE"/>
    <property type="match status" value="1"/>
</dbReference>
<feature type="binding site" evidence="8">
    <location>
        <position position="75"/>
    </location>
    <ligand>
        <name>S-adenosyl-L-methionine</name>
        <dbReference type="ChEBI" id="CHEBI:59789"/>
    </ligand>
</feature>
<organism evidence="10 11">
    <name type="scientific">Porticoccus litoralis</name>
    <dbReference type="NCBI Taxonomy" id="434086"/>
    <lineage>
        <taxon>Bacteria</taxon>
        <taxon>Pseudomonadati</taxon>
        <taxon>Pseudomonadota</taxon>
        <taxon>Gammaproteobacteria</taxon>
        <taxon>Cellvibrionales</taxon>
        <taxon>Porticoccaceae</taxon>
        <taxon>Porticoccus</taxon>
    </lineage>
</organism>
<feature type="binding site" evidence="8">
    <location>
        <begin position="15"/>
        <end position="17"/>
    </location>
    <ligand>
        <name>substrate</name>
    </ligand>
</feature>
<keyword evidence="5 8" id="KW-0408">Iron</keyword>
<evidence type="ECO:0000259" key="9">
    <source>
        <dbReference type="PROSITE" id="PS51918"/>
    </source>
</evidence>
<comment type="pathway">
    <text evidence="8">Purine metabolism; 7-cyano-7-deazaguanine biosynthesis.</text>
</comment>
<comment type="cofactor">
    <cofactor evidence="8">
        <name>[4Fe-4S] cluster</name>
        <dbReference type="ChEBI" id="CHEBI:49883"/>
    </cofactor>
    <text evidence="8">Binds 1 [4Fe-4S] cluster. The cluster is coordinated with 3 cysteines and an exchangeable S-adenosyl-L-methionine.</text>
</comment>
<dbReference type="Pfam" id="PF04055">
    <property type="entry name" value="Radical_SAM"/>
    <property type="match status" value="1"/>
</dbReference>
<dbReference type="Proteomes" id="UP001178354">
    <property type="component" value="Unassembled WGS sequence"/>
</dbReference>
<dbReference type="EC" id="4.3.99.3" evidence="8"/>
<dbReference type="GO" id="GO:0016840">
    <property type="term" value="F:carbon-nitrogen lyase activity"/>
    <property type="evidence" value="ECO:0007669"/>
    <property type="project" value="UniProtKB-UniRule"/>
</dbReference>
<dbReference type="InterPro" id="IPR058240">
    <property type="entry name" value="rSAM_sf"/>
</dbReference>
<evidence type="ECO:0000256" key="4">
    <source>
        <dbReference type="ARBA" id="ARBA00022842"/>
    </source>
</evidence>
<evidence type="ECO:0000313" key="11">
    <source>
        <dbReference type="Proteomes" id="UP001178354"/>
    </source>
</evidence>
<gene>
    <name evidence="8 10" type="primary">queE</name>
    <name evidence="10" type="ORF">Q8A57_06210</name>
</gene>
<keyword evidence="11" id="KW-1185">Reference proteome</keyword>
<evidence type="ECO:0000256" key="2">
    <source>
        <dbReference type="ARBA" id="ARBA00022691"/>
    </source>
</evidence>
<reference evidence="10" key="1">
    <citation type="journal article" date="2010" name="Int. J. Syst. Evol. Microbiol.">
        <title>Porticoccus litoralis gen. nov., sp. nov., a gammaproteobacterium isolated from the Yellow Sea.</title>
        <authorList>
            <person name="Oh H.M."/>
            <person name="Kim H."/>
            <person name="Kim K.M."/>
            <person name="Min G.S."/>
            <person name="Cho J.C."/>
        </authorList>
    </citation>
    <scope>NUCLEOTIDE SEQUENCE</scope>
    <source>
        <strain evidence="10">DSM 25064</strain>
    </source>
</reference>
<protein>
    <recommendedName>
        <fullName evidence="8">7-carboxy-7-deazaguanine synthase</fullName>
        <shortName evidence="8">CDG synthase</shortName>
        <ecNumber evidence="8">4.3.99.3</ecNumber>
    </recommendedName>
    <alternativeName>
        <fullName evidence="8">Queuosine biosynthesis protein QueE</fullName>
    </alternativeName>
</protein>
<evidence type="ECO:0000256" key="1">
    <source>
        <dbReference type="ARBA" id="ARBA00022485"/>
    </source>
</evidence>
<feature type="binding site" evidence="8">
    <location>
        <position position="41"/>
    </location>
    <ligand>
        <name>[4Fe-4S] cluster</name>
        <dbReference type="ChEBI" id="CHEBI:49883"/>
        <note>4Fe-4S-S-AdoMet</note>
    </ligand>
</feature>
<proteinExistence type="inferred from homology"/>
<feature type="binding site" evidence="8">
    <location>
        <position position="30"/>
    </location>
    <ligand>
        <name>substrate</name>
    </ligand>
</feature>
<accession>A0AAW8B2C7</accession>
<feature type="binding site" evidence="8">
    <location>
        <position position="34"/>
    </location>
    <ligand>
        <name>[4Fe-4S] cluster</name>
        <dbReference type="ChEBI" id="CHEBI:49883"/>
        <note>4Fe-4S-S-AdoMet</note>
    </ligand>
</feature>
<dbReference type="GO" id="GO:0051539">
    <property type="term" value="F:4 iron, 4 sulfur cluster binding"/>
    <property type="evidence" value="ECO:0007669"/>
    <property type="project" value="UniProtKB-UniRule"/>
</dbReference>
<keyword evidence="1 8" id="KW-0004">4Fe-4S</keyword>
<feature type="binding site" evidence="8">
    <location>
        <position position="38"/>
    </location>
    <ligand>
        <name>[4Fe-4S] cluster</name>
        <dbReference type="ChEBI" id="CHEBI:49883"/>
        <note>4Fe-4S-S-AdoMet</note>
    </ligand>
</feature>
<keyword evidence="4 8" id="KW-0460">Magnesium</keyword>
<evidence type="ECO:0000256" key="8">
    <source>
        <dbReference type="HAMAP-Rule" id="MF_00917"/>
    </source>
</evidence>
<dbReference type="EMBL" id="JAUUUU010000002">
    <property type="protein sequence ID" value="MDP1520562.1"/>
    <property type="molecule type" value="Genomic_DNA"/>
</dbReference>
<comment type="cofactor">
    <cofactor evidence="8">
        <name>S-adenosyl-L-methionine</name>
        <dbReference type="ChEBI" id="CHEBI:59789"/>
    </cofactor>
    <text evidence="8">Binds 1 S-adenosyl-L-methionine per subunit.</text>
</comment>
<feature type="binding site" evidence="8">
    <location>
        <begin position="40"/>
        <end position="42"/>
    </location>
    <ligand>
        <name>S-adenosyl-L-methionine</name>
        <dbReference type="ChEBI" id="CHEBI:59789"/>
    </ligand>
</feature>
<comment type="caution">
    <text evidence="10">The sequence shown here is derived from an EMBL/GenBank/DDBJ whole genome shotgun (WGS) entry which is preliminary data.</text>
</comment>
<evidence type="ECO:0000313" key="10">
    <source>
        <dbReference type="EMBL" id="MDP1520562.1"/>
    </source>
</evidence>
<dbReference type="CDD" id="cd01335">
    <property type="entry name" value="Radical_SAM"/>
    <property type="match status" value="1"/>
</dbReference>
<dbReference type="PANTHER" id="PTHR42836:SF1">
    <property type="entry name" value="7-CARBOXY-7-DEAZAGUANINE SYNTHASE"/>
    <property type="match status" value="1"/>
</dbReference>
<dbReference type="GO" id="GO:0000287">
    <property type="term" value="F:magnesium ion binding"/>
    <property type="evidence" value="ECO:0007669"/>
    <property type="project" value="UniProtKB-UniRule"/>
</dbReference>
<evidence type="ECO:0000256" key="5">
    <source>
        <dbReference type="ARBA" id="ARBA00023004"/>
    </source>
</evidence>
<sequence>MEQTSLKITEIFHSLQGESSTVGLPTVFVRLTGCPLRCHYCDTEYAFYGGERKTLTQILDEVAVFATPRVCVTGGEPLAQKSCLELLTALCDRGYAVSLETAGALSVADVDPRVVKVMDLKTPASGEAHRNLYDNLSLLQTTDQIKFVICDRQDYEWARLKLDELSLPERVGEILFSPSHGSLQAKELAEWILEDRLPVRFQLQLHKLLWNDTPGH</sequence>
<comment type="function">
    <text evidence="8">Catalyzes the complex heterocyclic radical-mediated conversion of 6-carboxy-5,6,7,8-tetrahydropterin (CPH4) to 7-carboxy-7-deazaguanine (CDG), a step common to the biosynthetic pathways of all 7-deazapurine-containing compounds.</text>
</comment>
<keyword evidence="7 8" id="KW-0456">Lyase</keyword>
<name>A0AAW8B2C7_9GAMM</name>
<evidence type="ECO:0000256" key="7">
    <source>
        <dbReference type="ARBA" id="ARBA00023239"/>
    </source>
</evidence>
<feature type="domain" description="Radical SAM core" evidence="9">
    <location>
        <begin position="21"/>
        <end position="212"/>
    </location>
</feature>
<comment type="caution">
    <text evidence="8">Lacks conserved residue(s) required for the propagation of feature annotation.</text>
</comment>
<keyword evidence="6 8" id="KW-0411">Iron-sulfur</keyword>
<dbReference type="RefSeq" id="WP_305170108.1">
    <property type="nucleotide sequence ID" value="NZ_JAUUUU010000002.1"/>
</dbReference>
<feature type="binding site" evidence="8">
    <location>
        <position position="43"/>
    </location>
    <ligand>
        <name>Mg(2+)</name>
        <dbReference type="ChEBI" id="CHEBI:18420"/>
    </ligand>
</feature>
<evidence type="ECO:0000256" key="3">
    <source>
        <dbReference type="ARBA" id="ARBA00022723"/>
    </source>
</evidence>
<dbReference type="SUPFAM" id="SSF102114">
    <property type="entry name" value="Radical SAM enzymes"/>
    <property type="match status" value="1"/>
</dbReference>
<comment type="subunit">
    <text evidence="8">Homodimer.</text>
</comment>
<keyword evidence="8" id="KW-0671">Queuosine biosynthesis</keyword>
<comment type="similarity">
    <text evidence="8">Belongs to the radical SAM superfamily. 7-carboxy-7-deazaguanine synthase family.</text>
</comment>
<evidence type="ECO:0000256" key="6">
    <source>
        <dbReference type="ARBA" id="ARBA00023014"/>
    </source>
</evidence>
<dbReference type="PANTHER" id="PTHR42836">
    <property type="entry name" value="7-CARBOXY-7-DEAZAGUANINE SYNTHASE"/>
    <property type="match status" value="1"/>
</dbReference>
<dbReference type="PROSITE" id="PS51918">
    <property type="entry name" value="RADICAL_SAM"/>
    <property type="match status" value="1"/>
</dbReference>
<feature type="binding site" evidence="8">
    <location>
        <position position="73"/>
    </location>
    <ligand>
        <name>substrate</name>
    </ligand>
</feature>
<keyword evidence="2 8" id="KW-0949">S-adenosyl-L-methionine</keyword>